<reference evidence="12 14" key="1">
    <citation type="submission" date="2017-02" db="EMBL/GenBank/DDBJ databases">
        <title>Novel co-symbiosis in the unique lucinid bivalve Phacoides pectinatus.</title>
        <authorList>
            <person name="Lim S.J."/>
            <person name="Davis B.G."/>
            <person name="Gill D.E."/>
            <person name="Engel A.S."/>
            <person name="Anderson L.C."/>
            <person name="Campbell B.J."/>
        </authorList>
    </citation>
    <scope>NUCLEOTIDE SEQUENCE [LARGE SCALE GENOMIC DNA]</scope>
    <source>
        <strain evidence="12">LUC13016_P6</strain>
    </source>
</reference>
<keyword evidence="14" id="KW-1185">Reference proteome</keyword>
<proteinExistence type="predicted"/>
<dbReference type="GO" id="GO:0016020">
    <property type="term" value="C:membrane"/>
    <property type="evidence" value="ECO:0007669"/>
    <property type="project" value="UniProtKB-SubCell"/>
</dbReference>
<dbReference type="NCBIfam" id="NF010072">
    <property type="entry name" value="PRK13553.1"/>
    <property type="match status" value="1"/>
</dbReference>
<evidence type="ECO:0000313" key="14">
    <source>
        <dbReference type="Proteomes" id="UP000243361"/>
    </source>
</evidence>
<dbReference type="GO" id="GO:0046872">
    <property type="term" value="F:metal ion binding"/>
    <property type="evidence" value="ECO:0007669"/>
    <property type="project" value="UniProtKB-KW"/>
</dbReference>
<keyword evidence="8 10" id="KW-0408">Iron</keyword>
<evidence type="ECO:0000256" key="2">
    <source>
        <dbReference type="ARBA" id="ARBA00004050"/>
    </source>
</evidence>
<feature type="binding site" description="axial binding residue" evidence="10">
    <location>
        <position position="133"/>
    </location>
    <ligand>
        <name>heme b</name>
        <dbReference type="ChEBI" id="CHEBI:60344"/>
        <label>bD</label>
    </ligand>
    <ligandPart>
        <name>Fe</name>
        <dbReference type="ChEBI" id="CHEBI:18248"/>
    </ligandPart>
</feature>
<gene>
    <name evidence="12" type="ORF">B0D84_04865</name>
    <name evidence="13" type="ORF">C3L24_07315</name>
</gene>
<evidence type="ECO:0000256" key="8">
    <source>
        <dbReference type="ARBA" id="ARBA00023004"/>
    </source>
</evidence>
<comment type="caution">
    <text evidence="12">The sequence shown here is derived from an EMBL/GenBank/DDBJ whole genome shotgun (WGS) entry which is preliminary data.</text>
</comment>
<name>A0A657PRC8_9GAMM</name>
<evidence type="ECO:0000256" key="10">
    <source>
        <dbReference type="PIRSR" id="PIRSR000177-1"/>
    </source>
</evidence>
<comment type="function">
    <text evidence="2">Membrane-anchoring subunit of succinate dehydrogenase (SDH).</text>
</comment>
<dbReference type="EMBL" id="PQCO01000194">
    <property type="protein sequence ID" value="PUE01791.1"/>
    <property type="molecule type" value="Genomic_DNA"/>
</dbReference>
<dbReference type="AlphaFoldDB" id="A0A657PRC8"/>
<keyword evidence="6 10" id="KW-0479">Metal-binding</keyword>
<reference evidence="13 15" key="2">
    <citation type="submission" date="2018-01" db="EMBL/GenBank/DDBJ databases">
        <title>Novel co-symbiosis in the lucinid bivalve Phacoides pectinatus.</title>
        <authorList>
            <person name="Lim S.J."/>
            <person name="Davis B.G."/>
            <person name="Gill D.E."/>
            <person name="Engel A.S."/>
            <person name="Anderson L.C."/>
            <person name="Campbell B.J."/>
        </authorList>
    </citation>
    <scope>NUCLEOTIDE SEQUENCE [LARGE SCALE GENOMIC DNA]</scope>
    <source>
        <strain evidence="13">N3_P5</strain>
    </source>
</reference>
<keyword evidence="5 11" id="KW-0812">Transmembrane</keyword>
<evidence type="ECO:0000256" key="9">
    <source>
        <dbReference type="ARBA" id="ARBA00023136"/>
    </source>
</evidence>
<evidence type="ECO:0000256" key="7">
    <source>
        <dbReference type="ARBA" id="ARBA00022989"/>
    </source>
</evidence>
<evidence type="ECO:0000313" key="12">
    <source>
        <dbReference type="EMBL" id="OQX33265.1"/>
    </source>
</evidence>
<dbReference type="InterPro" id="IPR034804">
    <property type="entry name" value="SQR/QFR_C/D"/>
</dbReference>
<keyword evidence="4 10" id="KW-0349">Heme</keyword>
<evidence type="ECO:0000256" key="11">
    <source>
        <dbReference type="SAM" id="Phobius"/>
    </source>
</evidence>
<accession>A0A657PRC8</accession>
<organism evidence="12 14">
    <name type="scientific">Candidatus Sedimenticola endophacoides</name>
    <dbReference type="NCBI Taxonomy" id="2548426"/>
    <lineage>
        <taxon>Bacteria</taxon>
        <taxon>Pseudomonadati</taxon>
        <taxon>Pseudomonadota</taxon>
        <taxon>Gammaproteobacteria</taxon>
        <taxon>Chromatiales</taxon>
        <taxon>Sedimenticolaceae</taxon>
        <taxon>Sedimenticola</taxon>
    </lineage>
</organism>
<dbReference type="Pfam" id="PF01127">
    <property type="entry name" value="Sdh_cyt"/>
    <property type="match status" value="1"/>
</dbReference>
<sequence>MSNGPNATASPWPGYLDLVQSASGLALGLFMWLHMFFVSSILLGKDAMWTVARLFEGYFFFGRPYPALVSLFVASILLLLMVHAATALRKFPANTRQYLDLWRHTRQLRHGDTSLWLLQVATGFLLFFMASVHLYLMLSHPEQIGPFASADRVWSGRMWPLYLLLLFAVEIHGAVGLYRLALKWGWFAGPDPATTRRRLRRAKWLTSVFFILLGLATLAAYMRIGIEHAPHAGQHYVPAWSGEIE</sequence>
<keyword evidence="9 11" id="KW-0472">Membrane</keyword>
<dbReference type="PIRSF" id="PIRSF000177">
    <property type="entry name" value="Fumar_rd_cyt_b"/>
    <property type="match status" value="1"/>
</dbReference>
<feature type="binding site" description="axial binding residue" evidence="10">
    <location>
        <position position="34"/>
    </location>
    <ligand>
        <name>heme b</name>
        <dbReference type="ChEBI" id="CHEBI:60344"/>
        <label>bD</label>
    </ligand>
    <ligandPart>
        <name>Fe</name>
        <dbReference type="ChEBI" id="CHEBI:18248"/>
    </ligandPart>
</feature>
<dbReference type="GO" id="GO:0006099">
    <property type="term" value="P:tricarboxylic acid cycle"/>
    <property type="evidence" value="ECO:0007669"/>
    <property type="project" value="InterPro"/>
</dbReference>
<dbReference type="CDD" id="cd00581">
    <property type="entry name" value="QFR_TypeB_TM"/>
    <property type="match status" value="1"/>
</dbReference>
<feature type="binding site" description="axial binding residue" evidence="10">
    <location>
        <position position="172"/>
    </location>
    <ligand>
        <name>heme b</name>
        <dbReference type="ChEBI" id="CHEBI:60344"/>
        <label>bD</label>
    </ligand>
    <ligandPart>
        <name>Fe</name>
        <dbReference type="ChEBI" id="CHEBI:18248"/>
    </ligandPart>
</feature>
<dbReference type="InterPro" id="IPR000701">
    <property type="entry name" value="SuccDH_FuR_B_TM-su"/>
</dbReference>
<feature type="transmembrane region" description="Helical" evidence="11">
    <location>
        <begin position="22"/>
        <end position="44"/>
    </location>
</feature>
<feature type="transmembrane region" description="Helical" evidence="11">
    <location>
        <begin position="159"/>
        <end position="182"/>
    </location>
</feature>
<dbReference type="Gene3D" id="1.20.1300.10">
    <property type="entry name" value="Fumarate reductase/succinate dehydrogenase, transmembrane subunit"/>
    <property type="match status" value="1"/>
</dbReference>
<feature type="transmembrane region" description="Helical" evidence="11">
    <location>
        <begin position="65"/>
        <end position="88"/>
    </location>
</feature>
<evidence type="ECO:0000256" key="6">
    <source>
        <dbReference type="ARBA" id="ARBA00022723"/>
    </source>
</evidence>
<feature type="transmembrane region" description="Helical" evidence="11">
    <location>
        <begin position="202"/>
        <end position="221"/>
    </location>
</feature>
<dbReference type="Proteomes" id="UP000250928">
    <property type="component" value="Unassembled WGS sequence"/>
</dbReference>
<comment type="cofactor">
    <cofactor evidence="1">
        <name>heme</name>
        <dbReference type="ChEBI" id="CHEBI:30413"/>
    </cofactor>
</comment>
<dbReference type="Proteomes" id="UP000243361">
    <property type="component" value="Unassembled WGS sequence"/>
</dbReference>
<feature type="transmembrane region" description="Helical" evidence="11">
    <location>
        <begin position="116"/>
        <end position="138"/>
    </location>
</feature>
<evidence type="ECO:0000256" key="4">
    <source>
        <dbReference type="ARBA" id="ARBA00022617"/>
    </source>
</evidence>
<evidence type="ECO:0000313" key="15">
    <source>
        <dbReference type="Proteomes" id="UP000250928"/>
    </source>
</evidence>
<keyword evidence="7 11" id="KW-1133">Transmembrane helix</keyword>
<dbReference type="SUPFAM" id="SSF81343">
    <property type="entry name" value="Fumarate reductase respiratory complex transmembrane subunits"/>
    <property type="match status" value="1"/>
</dbReference>
<evidence type="ECO:0000256" key="3">
    <source>
        <dbReference type="ARBA" id="ARBA00004370"/>
    </source>
</evidence>
<protein>
    <submittedName>
        <fullName evidence="12">Succinate dehydrogenase/fumarate reductase cytochrome b subunit</fullName>
    </submittedName>
</protein>
<evidence type="ECO:0000256" key="5">
    <source>
        <dbReference type="ARBA" id="ARBA00022692"/>
    </source>
</evidence>
<evidence type="ECO:0000256" key="1">
    <source>
        <dbReference type="ARBA" id="ARBA00001971"/>
    </source>
</evidence>
<comment type="subcellular location">
    <subcellularLocation>
        <location evidence="3">Membrane</location>
    </subcellularLocation>
</comment>
<dbReference type="InterPro" id="IPR004224">
    <property type="entry name" value="Fum_red_B_TM"/>
</dbReference>
<feature type="binding site" description="axial binding residue" evidence="10">
    <location>
        <position position="83"/>
    </location>
    <ligand>
        <name>heme b</name>
        <dbReference type="ChEBI" id="CHEBI:60344"/>
        <label>bD</label>
    </ligand>
    <ligandPart>
        <name>Fe</name>
        <dbReference type="ChEBI" id="CHEBI:18248"/>
    </ligandPart>
</feature>
<evidence type="ECO:0000313" key="13">
    <source>
        <dbReference type="EMBL" id="PUE01791.1"/>
    </source>
</evidence>
<dbReference type="EMBL" id="MUIE01000313">
    <property type="protein sequence ID" value="OQX33265.1"/>
    <property type="molecule type" value="Genomic_DNA"/>
</dbReference>